<reference evidence="4 5" key="1">
    <citation type="journal article" date="2018" name="J. Microbiol.">
        <title>Bacillus spongiae sp. nov., isolated from sponge of Jeju Island.</title>
        <authorList>
            <person name="Lee G.E."/>
            <person name="Im W.T."/>
            <person name="Park J.S."/>
        </authorList>
    </citation>
    <scope>NUCLEOTIDE SEQUENCE [LARGE SCALE GENOMIC DNA]</scope>
    <source>
        <strain evidence="4 5">135PIL107-10</strain>
    </source>
</reference>
<dbReference type="Proteomes" id="UP001312865">
    <property type="component" value="Unassembled WGS sequence"/>
</dbReference>
<dbReference type="InterPro" id="IPR055247">
    <property type="entry name" value="InsJ-like_HTH"/>
</dbReference>
<dbReference type="RefSeq" id="WP_336589167.1">
    <property type="nucleotide sequence ID" value="NZ_JBBAXC010000043.1"/>
</dbReference>
<feature type="region of interest" description="Disordered" evidence="2">
    <location>
        <begin position="108"/>
        <end position="138"/>
    </location>
</feature>
<evidence type="ECO:0000256" key="2">
    <source>
        <dbReference type="SAM" id="MobiDB-lite"/>
    </source>
</evidence>
<dbReference type="InterPro" id="IPR010921">
    <property type="entry name" value="Trp_repressor/repl_initiator"/>
</dbReference>
<evidence type="ECO:0000256" key="1">
    <source>
        <dbReference type="ARBA" id="ARBA00038232"/>
    </source>
</evidence>
<proteinExistence type="inferred from homology"/>
<feature type="compositionally biased region" description="Basic residues" evidence="2">
    <location>
        <begin position="111"/>
        <end position="124"/>
    </location>
</feature>
<dbReference type="InterPro" id="IPR052057">
    <property type="entry name" value="IS150/IS1296_orfA-like"/>
</dbReference>
<evidence type="ECO:0000313" key="5">
    <source>
        <dbReference type="Proteomes" id="UP001312865"/>
    </source>
</evidence>
<evidence type="ECO:0000313" key="4">
    <source>
        <dbReference type="EMBL" id="MEI5909722.1"/>
    </source>
</evidence>
<dbReference type="Gene3D" id="1.10.10.10">
    <property type="entry name" value="Winged helix-like DNA-binding domain superfamily/Winged helix DNA-binding domain"/>
    <property type="match status" value="2"/>
</dbReference>
<feature type="compositionally biased region" description="Basic and acidic residues" evidence="2">
    <location>
        <begin position="125"/>
        <end position="138"/>
    </location>
</feature>
<comment type="caution">
    <text evidence="4">The sequence shown here is derived from an EMBL/GenBank/DDBJ whole genome shotgun (WGS) entry which is preliminary data.</text>
</comment>
<feature type="domain" description="Insertion element IS150 protein InsJ-like helix-turn-helix" evidence="3">
    <location>
        <begin position="7"/>
        <end position="56"/>
    </location>
</feature>
<evidence type="ECO:0000259" key="3">
    <source>
        <dbReference type="Pfam" id="PF13518"/>
    </source>
</evidence>
<feature type="non-terminal residue" evidence="4">
    <location>
        <position position="1"/>
    </location>
</feature>
<organism evidence="4 5">
    <name type="scientific">Bacillus spongiae</name>
    <dbReference type="NCBI Taxonomy" id="2683610"/>
    <lineage>
        <taxon>Bacteria</taxon>
        <taxon>Bacillati</taxon>
        <taxon>Bacillota</taxon>
        <taxon>Bacilli</taxon>
        <taxon>Bacillales</taxon>
        <taxon>Bacillaceae</taxon>
        <taxon>Bacillus</taxon>
    </lineage>
</organism>
<dbReference type="EMBL" id="JBBAXC010000043">
    <property type="protein sequence ID" value="MEI5909722.1"/>
    <property type="molecule type" value="Genomic_DNA"/>
</dbReference>
<dbReference type="SUPFAM" id="SSF48295">
    <property type="entry name" value="TrpR-like"/>
    <property type="match status" value="1"/>
</dbReference>
<dbReference type="PANTHER" id="PTHR33795:SF1">
    <property type="entry name" value="INSERTION ELEMENT IS150 PROTEIN INSJ"/>
    <property type="match status" value="1"/>
</dbReference>
<protein>
    <submittedName>
        <fullName evidence="4">Helix-turn-helix domain-containing protein</fullName>
    </submittedName>
</protein>
<sequence>KYSDDLKLTIVKEYLEGPMGFKLLAKKYGIPDNGQIRRWVNSYKAFGKEGLRQKRSKTTYSVHFKLNVLNFMKNTGNSYQDTAIKFKINNPSLIANWKKSFLNHGIEGLKQKPKGRPPMSRKRKPEQSKQVKRMTREEQLEREIELLRLENAYLKKLNAFQEKPNAYLEKHKQRWHLNSKKKDSN</sequence>
<name>A0ABU8HKG3_9BACI</name>
<gene>
    <name evidence="4" type="ORF">WAK64_22300</name>
</gene>
<accession>A0ABU8HKG3</accession>
<dbReference type="Pfam" id="PF13518">
    <property type="entry name" value="HTH_28"/>
    <property type="match status" value="2"/>
</dbReference>
<feature type="domain" description="Insertion element IS150 protein InsJ-like helix-turn-helix" evidence="3">
    <location>
        <begin position="64"/>
        <end position="117"/>
    </location>
</feature>
<comment type="similarity">
    <text evidence="1">Belongs to the IS150/IS1296 orfA family.</text>
</comment>
<dbReference type="InterPro" id="IPR036388">
    <property type="entry name" value="WH-like_DNA-bd_sf"/>
</dbReference>
<keyword evidence="5" id="KW-1185">Reference proteome</keyword>
<dbReference type="PANTHER" id="PTHR33795">
    <property type="entry name" value="INSERTION ELEMENT IS150 PROTEIN INSJ"/>
    <property type="match status" value="1"/>
</dbReference>